<accession>A0ABQ0A860</accession>
<protein>
    <recommendedName>
        <fullName evidence="4">HTH merR-type domain-containing protein</fullName>
    </recommendedName>
</protein>
<evidence type="ECO:0000313" key="2">
    <source>
        <dbReference type="EMBL" id="GAA6167831.1"/>
    </source>
</evidence>
<keyword evidence="3" id="KW-1185">Reference proteome</keyword>
<dbReference type="EMBL" id="BAABWN010000004">
    <property type="protein sequence ID" value="GAA6167831.1"/>
    <property type="molecule type" value="Genomic_DNA"/>
</dbReference>
<proteinExistence type="predicted"/>
<name>A0ABQ0A860_9GAMM</name>
<organism evidence="2 3">
    <name type="scientific">Sessilibacter corallicola</name>
    <dbReference type="NCBI Taxonomy" id="2904075"/>
    <lineage>
        <taxon>Bacteria</taxon>
        <taxon>Pseudomonadati</taxon>
        <taxon>Pseudomonadota</taxon>
        <taxon>Gammaproteobacteria</taxon>
        <taxon>Cellvibrionales</taxon>
        <taxon>Cellvibrionaceae</taxon>
        <taxon>Sessilibacter</taxon>
    </lineage>
</organism>
<evidence type="ECO:0008006" key="4">
    <source>
        <dbReference type="Google" id="ProtNLM"/>
    </source>
</evidence>
<comment type="caution">
    <text evidence="2">The sequence shown here is derived from an EMBL/GenBank/DDBJ whole genome shotgun (WGS) entry which is preliminary data.</text>
</comment>
<dbReference type="Proteomes" id="UP001465153">
    <property type="component" value="Unassembled WGS sequence"/>
</dbReference>
<dbReference type="InterPro" id="IPR011010">
    <property type="entry name" value="DNA_brk_join_enz"/>
</dbReference>
<evidence type="ECO:0000256" key="1">
    <source>
        <dbReference type="ARBA" id="ARBA00023172"/>
    </source>
</evidence>
<reference evidence="2 3" key="1">
    <citation type="submission" date="2024-04" db="EMBL/GenBank/DDBJ databases">
        <title>Draft genome sequence of Sessilibacter corallicola NBRC 116591.</title>
        <authorList>
            <person name="Miyakawa T."/>
            <person name="Kusuya Y."/>
            <person name="Miura T."/>
        </authorList>
    </citation>
    <scope>NUCLEOTIDE SEQUENCE [LARGE SCALE GENOMIC DNA]</scope>
    <source>
        <strain evidence="2 3">KU-00831-HH</strain>
    </source>
</reference>
<dbReference type="RefSeq" id="WP_353302480.1">
    <property type="nucleotide sequence ID" value="NZ_BAABWN010000004.1"/>
</dbReference>
<evidence type="ECO:0000313" key="3">
    <source>
        <dbReference type="Proteomes" id="UP001465153"/>
    </source>
</evidence>
<dbReference type="InterPro" id="IPR013762">
    <property type="entry name" value="Integrase-like_cat_sf"/>
</dbReference>
<dbReference type="SUPFAM" id="SSF56349">
    <property type="entry name" value="DNA breaking-rejoining enzymes"/>
    <property type="match status" value="1"/>
</dbReference>
<sequence length="106" mass="12404">MINYLFSKKSRLYNILKLKESPRGKRTLYSLRHTYVTLQLMKKILAQVIATQCGTSIQILEQHYSHVMPEMFTAELTGIDLSEDPIEQIYEDDPIITAETIKWIKE</sequence>
<keyword evidence="1" id="KW-0233">DNA recombination</keyword>
<gene>
    <name evidence="2" type="ORF">NBRC116591_16410</name>
</gene>
<dbReference type="Gene3D" id="1.10.443.10">
    <property type="entry name" value="Intergrase catalytic core"/>
    <property type="match status" value="1"/>
</dbReference>